<evidence type="ECO:0000256" key="1">
    <source>
        <dbReference type="ARBA" id="ARBA00004167"/>
    </source>
</evidence>
<dbReference type="Gene3D" id="3.10.250.10">
    <property type="entry name" value="SRCR-like domain"/>
    <property type="match status" value="1"/>
</dbReference>
<dbReference type="PROSITE" id="PS01209">
    <property type="entry name" value="LDLRA_1"/>
    <property type="match status" value="1"/>
</dbReference>
<dbReference type="GO" id="GO:0045217">
    <property type="term" value="P:cell-cell junction maintenance"/>
    <property type="evidence" value="ECO:0007669"/>
    <property type="project" value="TreeGrafter"/>
</dbReference>
<feature type="domain" description="SRCR" evidence="13">
    <location>
        <begin position="29"/>
        <end position="115"/>
    </location>
</feature>
<dbReference type="EMBL" id="KZ312436">
    <property type="protein sequence ID" value="KAG8240208.1"/>
    <property type="molecule type" value="Genomic_DNA"/>
</dbReference>
<dbReference type="InterPro" id="IPR002172">
    <property type="entry name" value="LDrepeatLR_classA_rpt"/>
</dbReference>
<comment type="subcellular location">
    <subcellularLocation>
        <location evidence="1">Membrane</location>
        <topology evidence="1">Single-pass membrane protein</topology>
    </subcellularLocation>
</comment>
<keyword evidence="3" id="KW-0812">Transmembrane</keyword>
<dbReference type="InterPro" id="IPR001190">
    <property type="entry name" value="SRCR"/>
</dbReference>
<feature type="disulfide bond" evidence="12">
    <location>
        <begin position="84"/>
        <end position="94"/>
    </location>
</feature>
<dbReference type="InterPro" id="IPR023415">
    <property type="entry name" value="LDLR_class-A_CS"/>
</dbReference>
<keyword evidence="11" id="KW-0325">Glycoprotein</keyword>
<evidence type="ECO:0000256" key="3">
    <source>
        <dbReference type="ARBA" id="ARBA00022692"/>
    </source>
</evidence>
<name>A0A8K0KYA1_LADFU</name>
<keyword evidence="9" id="KW-0472">Membrane</keyword>
<dbReference type="OrthoDB" id="6020543at2759"/>
<dbReference type="PRINTS" id="PR00258">
    <property type="entry name" value="SPERACTRCPTR"/>
</dbReference>
<dbReference type="Gene3D" id="4.10.400.10">
    <property type="entry name" value="Low-density Lipoprotein Receptor"/>
    <property type="match status" value="1"/>
</dbReference>
<evidence type="ECO:0000256" key="9">
    <source>
        <dbReference type="ARBA" id="ARBA00023136"/>
    </source>
</evidence>
<keyword evidence="5" id="KW-0677">Repeat</keyword>
<dbReference type="AlphaFoldDB" id="A0A8K0KYA1"/>
<dbReference type="FunFam" id="3.10.250.10:FF:000016">
    <property type="entry name" value="Scavenger receptor cysteine-rich protein type 12"/>
    <property type="match status" value="1"/>
</dbReference>
<dbReference type="InterPro" id="IPR036772">
    <property type="entry name" value="SRCR-like_dom_sf"/>
</dbReference>
<dbReference type="PANTHER" id="PTHR47653:SF1">
    <property type="entry name" value="DELETED IN MALIGNANT BRAIN TUMORS 1 PROTEIN"/>
    <property type="match status" value="1"/>
</dbReference>
<dbReference type="PANTHER" id="PTHR47653">
    <property type="entry name" value="PROTEIN BARK BEETLE"/>
    <property type="match status" value="1"/>
</dbReference>
<dbReference type="InterPro" id="IPR036055">
    <property type="entry name" value="LDL_receptor-like_sf"/>
</dbReference>
<dbReference type="GO" id="GO:0008236">
    <property type="term" value="F:serine-type peptidase activity"/>
    <property type="evidence" value="ECO:0007669"/>
    <property type="project" value="UniProtKB-KW"/>
</dbReference>
<dbReference type="PROSITE" id="PS50068">
    <property type="entry name" value="LDLRA_2"/>
    <property type="match status" value="1"/>
</dbReference>
<evidence type="ECO:0000256" key="7">
    <source>
        <dbReference type="ARBA" id="ARBA00022825"/>
    </source>
</evidence>
<organism evidence="14 15">
    <name type="scientific">Ladona fulva</name>
    <name type="common">Scarce chaser dragonfly</name>
    <name type="synonym">Libellula fulva</name>
    <dbReference type="NCBI Taxonomy" id="123851"/>
    <lineage>
        <taxon>Eukaryota</taxon>
        <taxon>Metazoa</taxon>
        <taxon>Ecdysozoa</taxon>
        <taxon>Arthropoda</taxon>
        <taxon>Hexapoda</taxon>
        <taxon>Insecta</taxon>
        <taxon>Pterygota</taxon>
        <taxon>Palaeoptera</taxon>
        <taxon>Odonata</taxon>
        <taxon>Epiprocta</taxon>
        <taxon>Anisoptera</taxon>
        <taxon>Libelluloidea</taxon>
        <taxon>Libellulidae</taxon>
        <taxon>Ladona</taxon>
    </lineage>
</organism>
<dbReference type="PROSITE" id="PS50287">
    <property type="entry name" value="SRCR_2"/>
    <property type="match status" value="1"/>
</dbReference>
<dbReference type="GO" id="GO:0006508">
    <property type="term" value="P:proteolysis"/>
    <property type="evidence" value="ECO:0007669"/>
    <property type="project" value="UniProtKB-KW"/>
</dbReference>
<evidence type="ECO:0000313" key="14">
    <source>
        <dbReference type="EMBL" id="KAG8240208.1"/>
    </source>
</evidence>
<dbReference type="Proteomes" id="UP000792457">
    <property type="component" value="Unassembled WGS sequence"/>
</dbReference>
<evidence type="ECO:0000259" key="13">
    <source>
        <dbReference type="PROSITE" id="PS50287"/>
    </source>
</evidence>
<keyword evidence="15" id="KW-1185">Reference proteome</keyword>
<dbReference type="SMART" id="SM00202">
    <property type="entry name" value="SR"/>
    <property type="match status" value="1"/>
</dbReference>
<evidence type="ECO:0000256" key="12">
    <source>
        <dbReference type="PROSITE-ProRule" id="PRU00196"/>
    </source>
</evidence>
<reference evidence="14" key="2">
    <citation type="submission" date="2017-10" db="EMBL/GenBank/DDBJ databases">
        <title>Ladona fulva Genome sequencing and assembly.</title>
        <authorList>
            <person name="Murali S."/>
            <person name="Richards S."/>
            <person name="Bandaranaike D."/>
            <person name="Bellair M."/>
            <person name="Blankenburg K."/>
            <person name="Chao H."/>
            <person name="Dinh H."/>
            <person name="Doddapaneni H."/>
            <person name="Dugan-Rocha S."/>
            <person name="Elkadiri S."/>
            <person name="Gnanaolivu R."/>
            <person name="Hernandez B."/>
            <person name="Skinner E."/>
            <person name="Javaid M."/>
            <person name="Lee S."/>
            <person name="Li M."/>
            <person name="Ming W."/>
            <person name="Munidasa M."/>
            <person name="Muniz J."/>
            <person name="Nguyen L."/>
            <person name="Hughes D."/>
            <person name="Osuji N."/>
            <person name="Pu L.-L."/>
            <person name="Puazo M."/>
            <person name="Qu C."/>
            <person name="Quiroz J."/>
            <person name="Raj R."/>
            <person name="Weissenberger G."/>
            <person name="Xin Y."/>
            <person name="Zou X."/>
            <person name="Han Y."/>
            <person name="Worley K."/>
            <person name="Muzny D."/>
            <person name="Gibbs R."/>
        </authorList>
    </citation>
    <scope>NUCLEOTIDE SEQUENCE</scope>
    <source>
        <strain evidence="14">Sampled in the wild</strain>
    </source>
</reference>
<comment type="caution">
    <text evidence="14">The sequence shown here is derived from an EMBL/GenBank/DDBJ whole genome shotgun (WGS) entry which is preliminary data.</text>
</comment>
<evidence type="ECO:0000256" key="8">
    <source>
        <dbReference type="ARBA" id="ARBA00022989"/>
    </source>
</evidence>
<keyword evidence="6" id="KW-0378">Hydrolase</keyword>
<proteinExistence type="predicted"/>
<keyword evidence="8" id="KW-1133">Transmembrane helix</keyword>
<dbReference type="SUPFAM" id="SSF56487">
    <property type="entry name" value="SRCR-like"/>
    <property type="match status" value="1"/>
</dbReference>
<dbReference type="Pfam" id="PF00530">
    <property type="entry name" value="SRCR"/>
    <property type="match status" value="1"/>
</dbReference>
<keyword evidence="7" id="KW-0720">Serine protease</keyword>
<keyword evidence="10 12" id="KW-1015">Disulfide bond</keyword>
<dbReference type="Pfam" id="PF00057">
    <property type="entry name" value="Ldl_recept_a"/>
    <property type="match status" value="1"/>
</dbReference>
<dbReference type="GO" id="GO:0016020">
    <property type="term" value="C:membrane"/>
    <property type="evidence" value="ECO:0007669"/>
    <property type="project" value="UniProtKB-SubCell"/>
</dbReference>
<gene>
    <name evidence="14" type="ORF">J437_LFUL018124</name>
</gene>
<evidence type="ECO:0000256" key="11">
    <source>
        <dbReference type="ARBA" id="ARBA00023180"/>
    </source>
</evidence>
<evidence type="ECO:0000256" key="2">
    <source>
        <dbReference type="ARBA" id="ARBA00022670"/>
    </source>
</evidence>
<keyword evidence="2" id="KW-0645">Protease</keyword>
<evidence type="ECO:0000256" key="5">
    <source>
        <dbReference type="ARBA" id="ARBA00022737"/>
    </source>
</evidence>
<keyword evidence="4" id="KW-0732">Signal</keyword>
<comment type="caution">
    <text evidence="12">Lacks conserved residue(s) required for the propagation of feature annotation.</text>
</comment>
<dbReference type="InterPro" id="IPR053243">
    <property type="entry name" value="SJ_maturation_regulator"/>
</dbReference>
<evidence type="ECO:0000313" key="15">
    <source>
        <dbReference type="Proteomes" id="UP000792457"/>
    </source>
</evidence>
<dbReference type="SUPFAM" id="SSF57424">
    <property type="entry name" value="LDL receptor-like module"/>
    <property type="match status" value="1"/>
</dbReference>
<reference evidence="14" key="1">
    <citation type="submission" date="2013-04" db="EMBL/GenBank/DDBJ databases">
        <authorList>
            <person name="Qu J."/>
            <person name="Murali S.C."/>
            <person name="Bandaranaike D."/>
            <person name="Bellair M."/>
            <person name="Blankenburg K."/>
            <person name="Chao H."/>
            <person name="Dinh H."/>
            <person name="Doddapaneni H."/>
            <person name="Downs B."/>
            <person name="Dugan-Rocha S."/>
            <person name="Elkadiri S."/>
            <person name="Gnanaolivu R.D."/>
            <person name="Hernandez B."/>
            <person name="Javaid M."/>
            <person name="Jayaseelan J.C."/>
            <person name="Lee S."/>
            <person name="Li M."/>
            <person name="Ming W."/>
            <person name="Munidasa M."/>
            <person name="Muniz J."/>
            <person name="Nguyen L."/>
            <person name="Ongeri F."/>
            <person name="Osuji N."/>
            <person name="Pu L.-L."/>
            <person name="Puazo M."/>
            <person name="Qu C."/>
            <person name="Quiroz J."/>
            <person name="Raj R."/>
            <person name="Weissenberger G."/>
            <person name="Xin Y."/>
            <person name="Zou X."/>
            <person name="Han Y."/>
            <person name="Richards S."/>
            <person name="Worley K."/>
            <person name="Muzny D."/>
            <person name="Gibbs R."/>
        </authorList>
    </citation>
    <scope>NUCLEOTIDE SEQUENCE</scope>
    <source>
        <strain evidence="14">Sampled in the wild</strain>
    </source>
</reference>
<dbReference type="CDD" id="cd00112">
    <property type="entry name" value="LDLa"/>
    <property type="match status" value="1"/>
</dbReference>
<evidence type="ECO:0000256" key="10">
    <source>
        <dbReference type="ARBA" id="ARBA00023157"/>
    </source>
</evidence>
<feature type="non-terminal residue" evidence="14">
    <location>
        <position position="1"/>
    </location>
</feature>
<dbReference type="SMART" id="SM00192">
    <property type="entry name" value="LDLa"/>
    <property type="match status" value="1"/>
</dbReference>
<evidence type="ECO:0000256" key="4">
    <source>
        <dbReference type="ARBA" id="ARBA00022729"/>
    </source>
</evidence>
<accession>A0A8K0KYA1</accession>
<protein>
    <recommendedName>
        <fullName evidence="13">SRCR domain-containing protein</fullName>
    </recommendedName>
</protein>
<sequence length="160" mass="16985">MAICSLCNKCILKHLYVSINYSLTWAVLGRWGVVCDDLFGLADAHVACRELGFPLGAAEAVSHSGFGSGVNKGVPLFLMDNLECTGAEHSLSECKFPGWGISDCGAEEVAGVVCKIPGAICPDDQFHCHISKECIPIDYLCDKVVDCGDGSDEDASHCQA</sequence>
<evidence type="ECO:0000256" key="6">
    <source>
        <dbReference type="ARBA" id="ARBA00022801"/>
    </source>
</evidence>